<protein>
    <submittedName>
        <fullName evidence="1">Ubiquitin-like-specific protease ESD4 isoform X2</fullName>
    </submittedName>
</protein>
<sequence length="177" mass="20215">MQHAKEKKKLTKIKYSIMGFLHALQVWAYESIPTITRCSVDKVNDDAIPRMLRWVCQQSPKSNTIQSQVFDSPMGDEGDHMGFEGDHMGFEGLVDHTLQNEEVDVQTQDIDTIDTPPWRHMGFKGLVDYILQNEEVDVQTQDVDTIGTSPWLRMPKKDDTNNEVKVGNKHQMNALGI</sequence>
<dbReference type="GO" id="GO:0008233">
    <property type="term" value="F:peptidase activity"/>
    <property type="evidence" value="ECO:0007669"/>
    <property type="project" value="UniProtKB-KW"/>
</dbReference>
<evidence type="ECO:0000313" key="2">
    <source>
        <dbReference type="Proteomes" id="UP000321947"/>
    </source>
</evidence>
<dbReference type="GO" id="GO:0006508">
    <property type="term" value="P:proteolysis"/>
    <property type="evidence" value="ECO:0007669"/>
    <property type="project" value="UniProtKB-KW"/>
</dbReference>
<evidence type="ECO:0000313" key="1">
    <source>
        <dbReference type="EMBL" id="TYK08436.1"/>
    </source>
</evidence>
<dbReference type="PANTHER" id="PTHR48449">
    <property type="entry name" value="DUF1985 DOMAIN-CONTAINING PROTEIN"/>
    <property type="match status" value="1"/>
</dbReference>
<dbReference type="EMBL" id="SSTD01012824">
    <property type="protein sequence ID" value="TYK08436.1"/>
    <property type="molecule type" value="Genomic_DNA"/>
</dbReference>
<dbReference type="PANTHER" id="PTHR48449:SF1">
    <property type="entry name" value="DUF1985 DOMAIN-CONTAINING PROTEIN"/>
    <property type="match status" value="1"/>
</dbReference>
<proteinExistence type="predicted"/>
<accession>A0A5D3CDL2</accession>
<dbReference type="AlphaFoldDB" id="A0A5D3CDL2"/>
<keyword evidence="1" id="KW-0645">Protease</keyword>
<reference evidence="1 2" key="1">
    <citation type="submission" date="2019-08" db="EMBL/GenBank/DDBJ databases">
        <title>Draft genome sequences of two oriental melons (Cucumis melo L. var makuwa).</title>
        <authorList>
            <person name="Kwon S.-Y."/>
        </authorList>
    </citation>
    <scope>NUCLEOTIDE SEQUENCE [LARGE SCALE GENOMIC DNA]</scope>
    <source>
        <strain evidence="2">cv. Chang Bougi</strain>
        <tissue evidence="1">Leaf</tissue>
    </source>
</reference>
<keyword evidence="1" id="KW-0378">Hydrolase</keyword>
<dbReference type="Proteomes" id="UP000321947">
    <property type="component" value="Unassembled WGS sequence"/>
</dbReference>
<gene>
    <name evidence="1" type="ORF">E5676_scaffold654G00520</name>
</gene>
<organism evidence="1 2">
    <name type="scientific">Cucumis melo var. makuwa</name>
    <name type="common">Oriental melon</name>
    <dbReference type="NCBI Taxonomy" id="1194695"/>
    <lineage>
        <taxon>Eukaryota</taxon>
        <taxon>Viridiplantae</taxon>
        <taxon>Streptophyta</taxon>
        <taxon>Embryophyta</taxon>
        <taxon>Tracheophyta</taxon>
        <taxon>Spermatophyta</taxon>
        <taxon>Magnoliopsida</taxon>
        <taxon>eudicotyledons</taxon>
        <taxon>Gunneridae</taxon>
        <taxon>Pentapetalae</taxon>
        <taxon>rosids</taxon>
        <taxon>fabids</taxon>
        <taxon>Cucurbitales</taxon>
        <taxon>Cucurbitaceae</taxon>
        <taxon>Benincaseae</taxon>
        <taxon>Cucumis</taxon>
    </lineage>
</organism>
<comment type="caution">
    <text evidence="1">The sequence shown here is derived from an EMBL/GenBank/DDBJ whole genome shotgun (WGS) entry which is preliminary data.</text>
</comment>
<name>A0A5D3CDL2_CUCMM</name>